<evidence type="ECO:0000256" key="17">
    <source>
        <dbReference type="ARBA" id="ARBA00074353"/>
    </source>
</evidence>
<reference evidence="22" key="1">
    <citation type="journal article" date="2022" name="G3 (Bethesda)">
        <title>High quality genome of the basidiomycete yeast Dioszegia hungarica PDD-24b-2 isolated from cloud water.</title>
        <authorList>
            <person name="Jarrige D."/>
            <person name="Haridas S."/>
            <person name="Bleykasten-Grosshans C."/>
            <person name="Joly M."/>
            <person name="Nadalig T."/>
            <person name="Sancelme M."/>
            <person name="Vuilleumier S."/>
            <person name="Grigoriev I.V."/>
            <person name="Amato P."/>
            <person name="Bringel F."/>
        </authorList>
    </citation>
    <scope>NUCLEOTIDE SEQUENCE</scope>
    <source>
        <strain evidence="22">PDD-24b-2</strain>
    </source>
</reference>
<evidence type="ECO:0000256" key="5">
    <source>
        <dbReference type="ARBA" id="ARBA00012483"/>
    </source>
</evidence>
<dbReference type="Proteomes" id="UP001164286">
    <property type="component" value="Unassembled WGS sequence"/>
</dbReference>
<gene>
    <name evidence="22" type="ORF">MKK02DRAFT_40608</name>
</gene>
<dbReference type="PANTHER" id="PTHR14134:SF2">
    <property type="entry name" value="E3 UBIQUITIN-PROTEIN LIGASE RAD18"/>
    <property type="match status" value="1"/>
</dbReference>
<dbReference type="GO" id="GO:0005634">
    <property type="term" value="C:nucleus"/>
    <property type="evidence" value="ECO:0007669"/>
    <property type="project" value="UniProtKB-SubCell"/>
</dbReference>
<dbReference type="SUPFAM" id="SSF57850">
    <property type="entry name" value="RING/U-box"/>
    <property type="match status" value="1"/>
</dbReference>
<evidence type="ECO:0000256" key="14">
    <source>
        <dbReference type="ARBA" id="ARBA00023204"/>
    </source>
</evidence>
<keyword evidence="9" id="KW-0227">DNA damage</keyword>
<feature type="domain" description="RING-type" evidence="21">
    <location>
        <begin position="33"/>
        <end position="71"/>
    </location>
</feature>
<feature type="compositionally biased region" description="Basic and acidic residues" evidence="20">
    <location>
        <begin position="126"/>
        <end position="137"/>
    </location>
</feature>
<evidence type="ECO:0000256" key="3">
    <source>
        <dbReference type="ARBA" id="ARBA00004906"/>
    </source>
</evidence>
<evidence type="ECO:0000313" key="22">
    <source>
        <dbReference type="EMBL" id="KAI9632304.1"/>
    </source>
</evidence>
<dbReference type="EMBL" id="JAKWFO010000014">
    <property type="protein sequence ID" value="KAI9632304.1"/>
    <property type="molecule type" value="Genomic_DNA"/>
</dbReference>
<dbReference type="InterPro" id="IPR013083">
    <property type="entry name" value="Znf_RING/FYVE/PHD"/>
</dbReference>
<sequence length="370" mass="40528">MDLNHPMLLASDDPPPFPPNQTQLRRLDRALYCQICKEPFQGPVSIACGHSFCSQCIRSSLESLKKCPVCNETAGEGSIRRNRALEEIVDSWEDARAVMINLSQPQASSSRKRPPPQPTTSSASNDKVKRLRRDEAGSSRSQSPAKRSSGADEDEAIDISSSGGVEDEDEPVLTENDEGECPICSARLAIAAIPLHIERGCPPPKKQVNGSGSGNQKADWKKVFGGVSTAKNKDKEPMKRITKPNYHLATPAELKAILSAHSLPITGDKPALEARVQEWILLYNSNLDTSHPKSLPALRARLNEIEASRKRDKEKGKDALGEQLTTKEGVAKYVKERGGEFERLRKEVLARDSQALARAKGQAGKPIEIE</sequence>
<dbReference type="GO" id="GO:0006281">
    <property type="term" value="P:DNA repair"/>
    <property type="evidence" value="ECO:0007669"/>
    <property type="project" value="UniProtKB-KW"/>
</dbReference>
<evidence type="ECO:0000256" key="1">
    <source>
        <dbReference type="ARBA" id="ARBA00000900"/>
    </source>
</evidence>
<keyword evidence="11" id="KW-0833">Ubl conjugation pathway</keyword>
<keyword evidence="8" id="KW-0479">Metal-binding</keyword>
<dbReference type="GO" id="GO:0061630">
    <property type="term" value="F:ubiquitin protein ligase activity"/>
    <property type="evidence" value="ECO:0007669"/>
    <property type="project" value="UniProtKB-EC"/>
</dbReference>
<keyword evidence="15" id="KW-0539">Nucleus</keyword>
<evidence type="ECO:0000259" key="21">
    <source>
        <dbReference type="PROSITE" id="PS50089"/>
    </source>
</evidence>
<dbReference type="Pfam" id="PF02037">
    <property type="entry name" value="SAP"/>
    <property type="match status" value="1"/>
</dbReference>
<evidence type="ECO:0000256" key="6">
    <source>
        <dbReference type="ARBA" id="ARBA00015551"/>
    </source>
</evidence>
<organism evidence="22 23">
    <name type="scientific">Dioszegia hungarica</name>
    <dbReference type="NCBI Taxonomy" id="4972"/>
    <lineage>
        <taxon>Eukaryota</taxon>
        <taxon>Fungi</taxon>
        <taxon>Dikarya</taxon>
        <taxon>Basidiomycota</taxon>
        <taxon>Agaricomycotina</taxon>
        <taxon>Tremellomycetes</taxon>
        <taxon>Tremellales</taxon>
        <taxon>Bulleribasidiaceae</taxon>
        <taxon>Dioszegia</taxon>
    </lineage>
</organism>
<evidence type="ECO:0000256" key="4">
    <source>
        <dbReference type="ARBA" id="ARBA00009506"/>
    </source>
</evidence>
<keyword evidence="7" id="KW-0808">Transferase</keyword>
<dbReference type="InterPro" id="IPR003034">
    <property type="entry name" value="SAP_dom"/>
</dbReference>
<dbReference type="PROSITE" id="PS50089">
    <property type="entry name" value="ZF_RING_2"/>
    <property type="match status" value="1"/>
</dbReference>
<dbReference type="PANTHER" id="PTHR14134">
    <property type="entry name" value="E3 UBIQUITIN-PROTEIN LIGASE RAD18"/>
    <property type="match status" value="1"/>
</dbReference>
<comment type="pathway">
    <text evidence="3">Protein modification; protein ubiquitination.</text>
</comment>
<evidence type="ECO:0000256" key="15">
    <source>
        <dbReference type="ARBA" id="ARBA00023242"/>
    </source>
</evidence>
<evidence type="ECO:0000256" key="20">
    <source>
        <dbReference type="SAM" id="MobiDB-lite"/>
    </source>
</evidence>
<dbReference type="GO" id="GO:0006301">
    <property type="term" value="P:DNA damage tolerance"/>
    <property type="evidence" value="ECO:0007669"/>
    <property type="project" value="InterPro"/>
</dbReference>
<comment type="subcellular location">
    <subcellularLocation>
        <location evidence="2">Nucleus</location>
    </subcellularLocation>
</comment>
<dbReference type="GO" id="GO:0008270">
    <property type="term" value="F:zinc ion binding"/>
    <property type="evidence" value="ECO:0007669"/>
    <property type="project" value="UniProtKB-KW"/>
</dbReference>
<dbReference type="Pfam" id="PF13923">
    <property type="entry name" value="zf-C3HC4_2"/>
    <property type="match status" value="1"/>
</dbReference>
<feature type="compositionally biased region" description="Acidic residues" evidence="20">
    <location>
        <begin position="165"/>
        <end position="178"/>
    </location>
</feature>
<keyword evidence="23" id="KW-1185">Reference proteome</keyword>
<comment type="catalytic activity">
    <reaction evidence="1">
        <text>S-ubiquitinyl-[E2 ubiquitin-conjugating enzyme]-L-cysteine + [acceptor protein]-L-lysine = [E2 ubiquitin-conjugating enzyme]-L-cysteine + N(6)-ubiquitinyl-[acceptor protein]-L-lysine.</text>
        <dbReference type="EC" id="2.3.2.27"/>
    </reaction>
</comment>
<proteinExistence type="inferred from homology"/>
<dbReference type="GO" id="GO:0097505">
    <property type="term" value="C:Rad6-Rad18 complex"/>
    <property type="evidence" value="ECO:0007669"/>
    <property type="project" value="TreeGrafter"/>
</dbReference>
<name>A0AA38H4F7_9TREE</name>
<evidence type="ECO:0000256" key="2">
    <source>
        <dbReference type="ARBA" id="ARBA00004123"/>
    </source>
</evidence>
<dbReference type="InterPro" id="IPR017907">
    <property type="entry name" value="Znf_RING_CS"/>
</dbReference>
<evidence type="ECO:0000256" key="11">
    <source>
        <dbReference type="ARBA" id="ARBA00022786"/>
    </source>
</evidence>
<dbReference type="PROSITE" id="PS00518">
    <property type="entry name" value="ZF_RING_1"/>
    <property type="match status" value="1"/>
</dbReference>
<dbReference type="GeneID" id="77730381"/>
<dbReference type="GO" id="GO:0006513">
    <property type="term" value="P:protein monoubiquitination"/>
    <property type="evidence" value="ECO:0007669"/>
    <property type="project" value="InterPro"/>
</dbReference>
<comment type="caution">
    <text evidence="22">The sequence shown here is derived from an EMBL/GenBank/DDBJ whole genome shotgun (WGS) entry which is preliminary data.</text>
</comment>
<evidence type="ECO:0000313" key="23">
    <source>
        <dbReference type="Proteomes" id="UP001164286"/>
    </source>
</evidence>
<evidence type="ECO:0000256" key="13">
    <source>
        <dbReference type="ARBA" id="ARBA00023125"/>
    </source>
</evidence>
<accession>A0AA38H4F7</accession>
<dbReference type="AlphaFoldDB" id="A0AA38H4F7"/>
<evidence type="ECO:0000256" key="8">
    <source>
        <dbReference type="ARBA" id="ARBA00022723"/>
    </source>
</evidence>
<dbReference type="SMART" id="SM00184">
    <property type="entry name" value="RING"/>
    <property type="match status" value="1"/>
</dbReference>
<keyword evidence="12" id="KW-0862">Zinc</keyword>
<feature type="region of interest" description="Disordered" evidence="20">
    <location>
        <begin position="102"/>
        <end position="178"/>
    </location>
</feature>
<keyword evidence="10 19" id="KW-0863">Zinc-finger</keyword>
<evidence type="ECO:0000256" key="18">
    <source>
        <dbReference type="ARBA" id="ARBA00082369"/>
    </source>
</evidence>
<dbReference type="InterPro" id="IPR001841">
    <property type="entry name" value="Znf_RING"/>
</dbReference>
<keyword evidence="14" id="KW-0234">DNA repair</keyword>
<dbReference type="EC" id="2.3.2.27" evidence="5"/>
<dbReference type="Gene3D" id="3.30.40.10">
    <property type="entry name" value="Zinc/RING finger domain, C3HC4 (zinc finger)"/>
    <property type="match status" value="1"/>
</dbReference>
<feature type="compositionally biased region" description="Low complexity" evidence="20">
    <location>
        <begin position="138"/>
        <end position="148"/>
    </location>
</feature>
<dbReference type="FunFam" id="3.30.40.10:FF:000172">
    <property type="entry name" value="E3 ubiquitin-protein ligase RAD18"/>
    <property type="match status" value="1"/>
</dbReference>
<evidence type="ECO:0000256" key="10">
    <source>
        <dbReference type="ARBA" id="ARBA00022771"/>
    </source>
</evidence>
<evidence type="ECO:0000256" key="7">
    <source>
        <dbReference type="ARBA" id="ARBA00022679"/>
    </source>
</evidence>
<protein>
    <recommendedName>
        <fullName evidence="6">Postreplication repair E3 ubiquitin-protein ligase RAD18</fullName>
        <ecNumber evidence="5">2.3.2.27</ecNumber>
    </recommendedName>
    <alternativeName>
        <fullName evidence="17">Postreplication repair E3 ubiquitin-protein ligase rad18</fullName>
    </alternativeName>
    <alternativeName>
        <fullName evidence="16 18">RING-type E3 ubiquitin transferase RAD18</fullName>
    </alternativeName>
</protein>
<dbReference type="GO" id="GO:0003697">
    <property type="term" value="F:single-stranded DNA binding"/>
    <property type="evidence" value="ECO:0007669"/>
    <property type="project" value="InterPro"/>
</dbReference>
<evidence type="ECO:0000256" key="9">
    <source>
        <dbReference type="ARBA" id="ARBA00022763"/>
    </source>
</evidence>
<dbReference type="RefSeq" id="XP_052942081.1">
    <property type="nucleotide sequence ID" value="XM_053091176.1"/>
</dbReference>
<evidence type="ECO:0000256" key="16">
    <source>
        <dbReference type="ARBA" id="ARBA00031783"/>
    </source>
</evidence>
<evidence type="ECO:0000256" key="12">
    <source>
        <dbReference type="ARBA" id="ARBA00022833"/>
    </source>
</evidence>
<keyword evidence="13" id="KW-0238">DNA-binding</keyword>
<evidence type="ECO:0000256" key="19">
    <source>
        <dbReference type="PROSITE-ProRule" id="PRU00175"/>
    </source>
</evidence>
<comment type="similarity">
    <text evidence="4">Belongs to the RAD18 family.</text>
</comment>
<dbReference type="InterPro" id="IPR039577">
    <property type="entry name" value="Rad18"/>
</dbReference>